<dbReference type="InterPro" id="IPR027417">
    <property type="entry name" value="P-loop_NTPase"/>
</dbReference>
<evidence type="ECO:0000313" key="1">
    <source>
        <dbReference type="EMBL" id="PZR14974.1"/>
    </source>
</evidence>
<comment type="caution">
    <text evidence="1">The sequence shown here is derived from an EMBL/GenBank/DDBJ whole genome shotgun (WGS) entry which is preliminary data.</text>
</comment>
<gene>
    <name evidence="1" type="ORF">DI536_09355</name>
</gene>
<accession>A0A2W5VFU5</accession>
<dbReference type="EMBL" id="QFQP01000006">
    <property type="protein sequence ID" value="PZR14974.1"/>
    <property type="molecule type" value="Genomic_DNA"/>
</dbReference>
<reference evidence="1 2" key="1">
    <citation type="submission" date="2017-08" db="EMBL/GenBank/DDBJ databases">
        <title>Infants hospitalized years apart are colonized by the same room-sourced microbial strains.</title>
        <authorList>
            <person name="Brooks B."/>
            <person name="Olm M.R."/>
            <person name="Firek B.A."/>
            <person name="Baker R."/>
            <person name="Thomas B.C."/>
            <person name="Morowitz M.J."/>
            <person name="Banfield J.F."/>
        </authorList>
    </citation>
    <scope>NUCLEOTIDE SEQUENCE [LARGE SCALE GENOMIC DNA]</scope>
    <source>
        <strain evidence="1">S2_003_000_R2_14</strain>
    </source>
</reference>
<name>A0A2W5VFU5_9BACT</name>
<sequence length="130" mass="14329">MTTYALDALRKNRASMLLFGGSEAERRAFASSVPPELEGASFVEARDVASLEKTFGQTKAVVYVPDVSALPAVSQRALVRVLREKEERAKYIIGLQTGPDTAVEKGTLTEDLRFWLRQATVDVKSKAARR</sequence>
<protein>
    <submittedName>
        <fullName evidence="1">Uncharacterized protein</fullName>
    </submittedName>
</protein>
<evidence type="ECO:0000313" key="2">
    <source>
        <dbReference type="Proteomes" id="UP000249061"/>
    </source>
</evidence>
<dbReference type="AlphaFoldDB" id="A0A2W5VFU5"/>
<proteinExistence type="predicted"/>
<dbReference type="Gene3D" id="3.40.50.300">
    <property type="entry name" value="P-loop containing nucleotide triphosphate hydrolases"/>
    <property type="match status" value="1"/>
</dbReference>
<dbReference type="Proteomes" id="UP000249061">
    <property type="component" value="Unassembled WGS sequence"/>
</dbReference>
<organism evidence="1 2">
    <name type="scientific">Archangium gephyra</name>
    <dbReference type="NCBI Taxonomy" id="48"/>
    <lineage>
        <taxon>Bacteria</taxon>
        <taxon>Pseudomonadati</taxon>
        <taxon>Myxococcota</taxon>
        <taxon>Myxococcia</taxon>
        <taxon>Myxococcales</taxon>
        <taxon>Cystobacterineae</taxon>
        <taxon>Archangiaceae</taxon>
        <taxon>Archangium</taxon>
    </lineage>
</organism>